<dbReference type="Pfam" id="PF00069">
    <property type="entry name" value="Pkinase"/>
    <property type="match status" value="1"/>
</dbReference>
<protein>
    <submittedName>
        <fullName evidence="4">Kinase-like protein</fullName>
    </submittedName>
</protein>
<evidence type="ECO:0000259" key="3">
    <source>
        <dbReference type="PROSITE" id="PS50011"/>
    </source>
</evidence>
<keyword evidence="5" id="KW-1185">Reference proteome</keyword>
<dbReference type="PROSITE" id="PS50011">
    <property type="entry name" value="PROTEIN_KINASE_DOM"/>
    <property type="match status" value="1"/>
</dbReference>
<proteinExistence type="predicted"/>
<dbReference type="SUPFAM" id="SSF56112">
    <property type="entry name" value="Protein kinase-like (PK-like)"/>
    <property type="match status" value="1"/>
</dbReference>
<dbReference type="GO" id="GO:0005886">
    <property type="term" value="C:plasma membrane"/>
    <property type="evidence" value="ECO:0007669"/>
    <property type="project" value="TreeGrafter"/>
</dbReference>
<dbReference type="PANTHER" id="PTHR27001:SF931">
    <property type="entry name" value="OS11G0664100 PROTEIN"/>
    <property type="match status" value="1"/>
</dbReference>
<dbReference type="InterPro" id="IPR011009">
    <property type="entry name" value="Kinase-like_dom_sf"/>
</dbReference>
<evidence type="ECO:0000313" key="5">
    <source>
        <dbReference type="Proteomes" id="UP000006514"/>
    </source>
</evidence>
<dbReference type="EMBL" id="JH687952">
    <property type="protein sequence ID" value="EJD34402.1"/>
    <property type="molecule type" value="Genomic_DNA"/>
</dbReference>
<keyword evidence="2" id="KW-0067">ATP-binding</keyword>
<dbReference type="AlphaFoldDB" id="J0LCZ4"/>
<keyword evidence="4" id="KW-0418">Kinase</keyword>
<dbReference type="Proteomes" id="UP000006514">
    <property type="component" value="Unassembled WGS sequence"/>
</dbReference>
<organism evidence="4 5">
    <name type="scientific">Auricularia subglabra (strain TFB-10046 / SS5)</name>
    <name type="common">White-rot fungus</name>
    <name type="synonym">Auricularia delicata (strain TFB10046)</name>
    <dbReference type="NCBI Taxonomy" id="717982"/>
    <lineage>
        <taxon>Eukaryota</taxon>
        <taxon>Fungi</taxon>
        <taxon>Dikarya</taxon>
        <taxon>Basidiomycota</taxon>
        <taxon>Agaricomycotina</taxon>
        <taxon>Agaricomycetes</taxon>
        <taxon>Auriculariales</taxon>
        <taxon>Auriculariaceae</taxon>
        <taxon>Auricularia</taxon>
    </lineage>
</organism>
<dbReference type="OrthoDB" id="5966500at2759"/>
<dbReference type="KEGG" id="adl:AURDEDRAFT_76205"/>
<dbReference type="InterPro" id="IPR000719">
    <property type="entry name" value="Prot_kinase_dom"/>
</dbReference>
<sequence>MRRILPFIGVASMQFQMIIASKFMRNGNLLQYFNATPGADRQHLVTQVAEGVYWLHEFKGLVHGDLKCENVLINDDGDAVLADFGLATLIEQEASDITTISAIRVMNTLPFAAPEIAFPKESKQDRTSRPRSKTCASDVYAFGMLILQVS</sequence>
<dbReference type="Gene3D" id="1.10.510.10">
    <property type="entry name" value="Transferase(Phosphotransferase) domain 1"/>
    <property type="match status" value="1"/>
</dbReference>
<evidence type="ECO:0000313" key="4">
    <source>
        <dbReference type="EMBL" id="EJD34402.1"/>
    </source>
</evidence>
<keyword evidence="4" id="KW-0808">Transferase</keyword>
<gene>
    <name evidence="4" type="ORF">AURDEDRAFT_76205</name>
</gene>
<dbReference type="PROSITE" id="PS00108">
    <property type="entry name" value="PROTEIN_KINASE_ST"/>
    <property type="match status" value="1"/>
</dbReference>
<feature type="domain" description="Protein kinase" evidence="3">
    <location>
        <begin position="1"/>
        <end position="150"/>
    </location>
</feature>
<dbReference type="InParanoid" id="J0LCZ4"/>
<dbReference type="eggNOG" id="ENOG502QV4R">
    <property type="taxonomic scope" value="Eukaryota"/>
</dbReference>
<dbReference type="OMA" id="MHYLHEY"/>
<reference evidence="5" key="1">
    <citation type="journal article" date="2012" name="Science">
        <title>The Paleozoic origin of enzymatic lignin decomposition reconstructed from 31 fungal genomes.</title>
        <authorList>
            <person name="Floudas D."/>
            <person name="Binder M."/>
            <person name="Riley R."/>
            <person name="Barry K."/>
            <person name="Blanchette R.A."/>
            <person name="Henrissat B."/>
            <person name="Martinez A.T."/>
            <person name="Otillar R."/>
            <person name="Spatafora J.W."/>
            <person name="Yadav J.S."/>
            <person name="Aerts A."/>
            <person name="Benoit I."/>
            <person name="Boyd A."/>
            <person name="Carlson A."/>
            <person name="Copeland A."/>
            <person name="Coutinho P.M."/>
            <person name="de Vries R.P."/>
            <person name="Ferreira P."/>
            <person name="Findley K."/>
            <person name="Foster B."/>
            <person name="Gaskell J."/>
            <person name="Glotzer D."/>
            <person name="Gorecki P."/>
            <person name="Heitman J."/>
            <person name="Hesse C."/>
            <person name="Hori C."/>
            <person name="Igarashi K."/>
            <person name="Jurgens J.A."/>
            <person name="Kallen N."/>
            <person name="Kersten P."/>
            <person name="Kohler A."/>
            <person name="Kuees U."/>
            <person name="Kumar T.K.A."/>
            <person name="Kuo A."/>
            <person name="LaButti K."/>
            <person name="Larrondo L.F."/>
            <person name="Lindquist E."/>
            <person name="Ling A."/>
            <person name="Lombard V."/>
            <person name="Lucas S."/>
            <person name="Lundell T."/>
            <person name="Martin R."/>
            <person name="McLaughlin D.J."/>
            <person name="Morgenstern I."/>
            <person name="Morin E."/>
            <person name="Murat C."/>
            <person name="Nagy L.G."/>
            <person name="Nolan M."/>
            <person name="Ohm R.A."/>
            <person name="Patyshakuliyeva A."/>
            <person name="Rokas A."/>
            <person name="Ruiz-Duenas F.J."/>
            <person name="Sabat G."/>
            <person name="Salamov A."/>
            <person name="Samejima M."/>
            <person name="Schmutz J."/>
            <person name="Slot J.C."/>
            <person name="St John F."/>
            <person name="Stenlid J."/>
            <person name="Sun H."/>
            <person name="Sun S."/>
            <person name="Syed K."/>
            <person name="Tsang A."/>
            <person name="Wiebenga A."/>
            <person name="Young D."/>
            <person name="Pisabarro A."/>
            <person name="Eastwood D.C."/>
            <person name="Martin F."/>
            <person name="Cullen D."/>
            <person name="Grigoriev I.V."/>
            <person name="Hibbett D.S."/>
        </authorList>
    </citation>
    <scope>NUCLEOTIDE SEQUENCE [LARGE SCALE GENOMIC DNA]</scope>
    <source>
        <strain evidence="5">TFB10046</strain>
    </source>
</reference>
<dbReference type="PANTHER" id="PTHR27001">
    <property type="entry name" value="OS01G0253100 PROTEIN"/>
    <property type="match status" value="1"/>
</dbReference>
<dbReference type="InterPro" id="IPR008271">
    <property type="entry name" value="Ser/Thr_kinase_AS"/>
</dbReference>
<evidence type="ECO:0000256" key="2">
    <source>
        <dbReference type="ARBA" id="ARBA00022840"/>
    </source>
</evidence>
<dbReference type="GO" id="GO:0004672">
    <property type="term" value="F:protein kinase activity"/>
    <property type="evidence" value="ECO:0007669"/>
    <property type="project" value="InterPro"/>
</dbReference>
<dbReference type="GO" id="GO:0005524">
    <property type="term" value="F:ATP binding"/>
    <property type="evidence" value="ECO:0007669"/>
    <property type="project" value="UniProtKB-KW"/>
</dbReference>
<name>J0LCZ4_AURST</name>
<evidence type="ECO:0000256" key="1">
    <source>
        <dbReference type="ARBA" id="ARBA00022741"/>
    </source>
</evidence>
<keyword evidence="1" id="KW-0547">Nucleotide-binding</keyword>
<accession>J0LCZ4</accession>